<evidence type="ECO:0000313" key="4">
    <source>
        <dbReference type="Proteomes" id="UP001156691"/>
    </source>
</evidence>
<protein>
    <submittedName>
        <fullName evidence="3">Uncharacterized protein</fullName>
    </submittedName>
</protein>
<evidence type="ECO:0000313" key="3">
    <source>
        <dbReference type="EMBL" id="GLQ57257.1"/>
    </source>
</evidence>
<feature type="compositionally biased region" description="Polar residues" evidence="1">
    <location>
        <begin position="1"/>
        <end position="11"/>
    </location>
</feature>
<dbReference type="RefSeq" id="WP_284342647.1">
    <property type="nucleotide sequence ID" value="NZ_BSNS01000023.1"/>
</dbReference>
<keyword evidence="2" id="KW-0472">Membrane</keyword>
<proteinExistence type="predicted"/>
<sequence>MGDRTPTTDQLRSAIDSESTGEKVNFPDPAAAPLGTDAEAAGEPPTATERQAEVRSRPRASGPEQDRGMLYYLGLVGMAYVLMLGVGVLALMTR</sequence>
<name>A0ABQ5WAY5_9HYPH</name>
<evidence type="ECO:0000256" key="1">
    <source>
        <dbReference type="SAM" id="MobiDB-lite"/>
    </source>
</evidence>
<feature type="transmembrane region" description="Helical" evidence="2">
    <location>
        <begin position="69"/>
        <end position="92"/>
    </location>
</feature>
<reference evidence="4" key="1">
    <citation type="journal article" date="2019" name="Int. J. Syst. Evol. Microbiol.">
        <title>The Global Catalogue of Microorganisms (GCM) 10K type strain sequencing project: providing services to taxonomists for standard genome sequencing and annotation.</title>
        <authorList>
            <consortium name="The Broad Institute Genomics Platform"/>
            <consortium name="The Broad Institute Genome Sequencing Center for Infectious Disease"/>
            <person name="Wu L."/>
            <person name="Ma J."/>
        </authorList>
    </citation>
    <scope>NUCLEOTIDE SEQUENCE [LARGE SCALE GENOMIC DNA]</scope>
    <source>
        <strain evidence="4">NBRC 112416</strain>
    </source>
</reference>
<gene>
    <name evidence="3" type="ORF">GCM10010862_45160</name>
</gene>
<dbReference type="EMBL" id="BSNS01000023">
    <property type="protein sequence ID" value="GLQ57257.1"/>
    <property type="molecule type" value="Genomic_DNA"/>
</dbReference>
<organism evidence="3 4">
    <name type="scientific">Devosia nitrariae</name>
    <dbReference type="NCBI Taxonomy" id="2071872"/>
    <lineage>
        <taxon>Bacteria</taxon>
        <taxon>Pseudomonadati</taxon>
        <taxon>Pseudomonadota</taxon>
        <taxon>Alphaproteobacteria</taxon>
        <taxon>Hyphomicrobiales</taxon>
        <taxon>Devosiaceae</taxon>
        <taxon>Devosia</taxon>
    </lineage>
</organism>
<evidence type="ECO:0000256" key="2">
    <source>
        <dbReference type="SAM" id="Phobius"/>
    </source>
</evidence>
<keyword evidence="4" id="KW-1185">Reference proteome</keyword>
<feature type="compositionally biased region" description="Low complexity" evidence="1">
    <location>
        <begin position="38"/>
        <end position="49"/>
    </location>
</feature>
<keyword evidence="2" id="KW-0812">Transmembrane</keyword>
<dbReference type="Proteomes" id="UP001156691">
    <property type="component" value="Unassembled WGS sequence"/>
</dbReference>
<comment type="caution">
    <text evidence="3">The sequence shown here is derived from an EMBL/GenBank/DDBJ whole genome shotgun (WGS) entry which is preliminary data.</text>
</comment>
<feature type="region of interest" description="Disordered" evidence="1">
    <location>
        <begin position="1"/>
        <end position="66"/>
    </location>
</feature>
<keyword evidence="2" id="KW-1133">Transmembrane helix</keyword>
<accession>A0ABQ5WAY5</accession>